<feature type="compositionally biased region" description="Acidic residues" evidence="1">
    <location>
        <begin position="20"/>
        <end position="38"/>
    </location>
</feature>
<proteinExistence type="predicted"/>
<protein>
    <submittedName>
        <fullName evidence="2">Uncharacterized protein</fullName>
    </submittedName>
</protein>
<feature type="region of interest" description="Disordered" evidence="1">
    <location>
        <begin position="1"/>
        <end position="43"/>
    </location>
</feature>
<reference evidence="2 3" key="1">
    <citation type="journal article" date="2012" name="Proc. Natl. Acad. Sci. U.S.A.">
        <title>Comparative genomics of Ceriporiopsis subvermispora and Phanerochaete chrysosporium provide insight into selective ligninolysis.</title>
        <authorList>
            <person name="Fernandez-Fueyo E."/>
            <person name="Ruiz-Duenas F.J."/>
            <person name="Ferreira P."/>
            <person name="Floudas D."/>
            <person name="Hibbett D.S."/>
            <person name="Canessa P."/>
            <person name="Larrondo L.F."/>
            <person name="James T.Y."/>
            <person name="Seelenfreund D."/>
            <person name="Lobos S."/>
            <person name="Polanco R."/>
            <person name="Tello M."/>
            <person name="Honda Y."/>
            <person name="Watanabe T."/>
            <person name="Watanabe T."/>
            <person name="Ryu J.S."/>
            <person name="Kubicek C.P."/>
            <person name="Schmoll M."/>
            <person name="Gaskell J."/>
            <person name="Hammel K.E."/>
            <person name="St John F.J."/>
            <person name="Vanden Wymelenberg A."/>
            <person name="Sabat G."/>
            <person name="Splinter BonDurant S."/>
            <person name="Syed K."/>
            <person name="Yadav J.S."/>
            <person name="Doddapaneni H."/>
            <person name="Subramanian V."/>
            <person name="Lavin J.L."/>
            <person name="Oguiza J.A."/>
            <person name="Perez G."/>
            <person name="Pisabarro A.G."/>
            <person name="Ramirez L."/>
            <person name="Santoyo F."/>
            <person name="Master E."/>
            <person name="Coutinho P.M."/>
            <person name="Henrissat B."/>
            <person name="Lombard V."/>
            <person name="Magnuson J.K."/>
            <person name="Kuees U."/>
            <person name="Hori C."/>
            <person name="Igarashi K."/>
            <person name="Samejima M."/>
            <person name="Held B.W."/>
            <person name="Barry K.W."/>
            <person name="LaButti K.M."/>
            <person name="Lapidus A."/>
            <person name="Lindquist E.A."/>
            <person name="Lucas S.M."/>
            <person name="Riley R."/>
            <person name="Salamov A.A."/>
            <person name="Hoffmeister D."/>
            <person name="Schwenk D."/>
            <person name="Hadar Y."/>
            <person name="Yarden O."/>
            <person name="de Vries R.P."/>
            <person name="Wiebenga A."/>
            <person name="Stenlid J."/>
            <person name="Eastwood D."/>
            <person name="Grigoriev I.V."/>
            <person name="Berka R.M."/>
            <person name="Blanchette R.A."/>
            <person name="Kersten P."/>
            <person name="Martinez A.T."/>
            <person name="Vicuna R."/>
            <person name="Cullen D."/>
        </authorList>
    </citation>
    <scope>NUCLEOTIDE SEQUENCE [LARGE SCALE GENOMIC DNA]</scope>
    <source>
        <strain evidence="2 3">B</strain>
    </source>
</reference>
<name>M2QWM5_CERS8</name>
<gene>
    <name evidence="2" type="ORF">CERSUDRAFT_101944</name>
</gene>
<dbReference type="EMBL" id="KB445791">
    <property type="protein sequence ID" value="EMD41508.1"/>
    <property type="molecule type" value="Genomic_DNA"/>
</dbReference>
<dbReference type="OrthoDB" id="3205170at2759"/>
<feature type="compositionally biased region" description="Polar residues" evidence="1">
    <location>
        <begin position="1"/>
        <end position="12"/>
    </location>
</feature>
<keyword evidence="3" id="KW-1185">Reference proteome</keyword>
<evidence type="ECO:0000313" key="3">
    <source>
        <dbReference type="Proteomes" id="UP000016930"/>
    </source>
</evidence>
<accession>M2QWM5</accession>
<dbReference type="Proteomes" id="UP000016930">
    <property type="component" value="Unassembled WGS sequence"/>
</dbReference>
<dbReference type="HOGENOM" id="CLU_133939_0_0_1"/>
<dbReference type="AlphaFoldDB" id="M2QWM5"/>
<evidence type="ECO:0000256" key="1">
    <source>
        <dbReference type="SAM" id="MobiDB-lite"/>
    </source>
</evidence>
<evidence type="ECO:0000313" key="2">
    <source>
        <dbReference type="EMBL" id="EMD41508.1"/>
    </source>
</evidence>
<sequence>MKSRRYGTSDSSQPPPLTDNESDIYSESEGDSETDDDSDFRPEGLDQAWDYSFKRKQNVWVMRSNRWWYGHVVRIKTDSSWSQDGVHYLVQYGGRFRAWFSPLEGVMKPNTRYIRQLLRGKGYLGK</sequence>
<organism evidence="2 3">
    <name type="scientific">Ceriporiopsis subvermispora (strain B)</name>
    <name type="common">White-rot fungus</name>
    <name type="synonym">Gelatoporia subvermispora</name>
    <dbReference type="NCBI Taxonomy" id="914234"/>
    <lineage>
        <taxon>Eukaryota</taxon>
        <taxon>Fungi</taxon>
        <taxon>Dikarya</taxon>
        <taxon>Basidiomycota</taxon>
        <taxon>Agaricomycotina</taxon>
        <taxon>Agaricomycetes</taxon>
        <taxon>Polyporales</taxon>
        <taxon>Gelatoporiaceae</taxon>
        <taxon>Gelatoporia</taxon>
    </lineage>
</organism>